<evidence type="ECO:0000259" key="4">
    <source>
        <dbReference type="PROSITE" id="PS50883"/>
    </source>
</evidence>
<protein>
    <submittedName>
        <fullName evidence="7">PAS domain S-box protein</fullName>
    </submittedName>
</protein>
<dbReference type="InterPro" id="IPR005330">
    <property type="entry name" value="MHYT_dom"/>
</dbReference>
<dbReference type="Proteomes" id="UP000247476">
    <property type="component" value="Unassembled WGS sequence"/>
</dbReference>
<feature type="transmembrane region" description="Helical" evidence="1">
    <location>
        <begin position="173"/>
        <end position="200"/>
    </location>
</feature>
<dbReference type="InterPro" id="IPR029787">
    <property type="entry name" value="Nucleotide_cyclase"/>
</dbReference>
<feature type="transmembrane region" description="Helical" evidence="1">
    <location>
        <begin position="220"/>
        <end position="242"/>
    </location>
</feature>
<dbReference type="NCBIfam" id="TIGR00254">
    <property type="entry name" value="GGDEF"/>
    <property type="match status" value="1"/>
</dbReference>
<dbReference type="InterPro" id="IPR000160">
    <property type="entry name" value="GGDEF_dom"/>
</dbReference>
<dbReference type="Pfam" id="PF03707">
    <property type="entry name" value="MHYT"/>
    <property type="match status" value="3"/>
</dbReference>
<dbReference type="Pfam" id="PF00990">
    <property type="entry name" value="GGDEF"/>
    <property type="match status" value="1"/>
</dbReference>
<dbReference type="InterPro" id="IPR043128">
    <property type="entry name" value="Rev_trsase/Diguanyl_cyclase"/>
</dbReference>
<dbReference type="CDD" id="cd01949">
    <property type="entry name" value="GGDEF"/>
    <property type="match status" value="1"/>
</dbReference>
<dbReference type="InterPro" id="IPR001633">
    <property type="entry name" value="EAL_dom"/>
</dbReference>
<comment type="caution">
    <text evidence="7">The sequence shown here is derived from an EMBL/GenBank/DDBJ whole genome shotgun (WGS) entry which is preliminary data.</text>
</comment>
<dbReference type="AlphaFoldDB" id="A0A2V5JYP3"/>
<dbReference type="InterPro" id="IPR000700">
    <property type="entry name" value="PAS-assoc_C"/>
</dbReference>
<dbReference type="SMART" id="SM00091">
    <property type="entry name" value="PAS"/>
    <property type="match status" value="1"/>
</dbReference>
<evidence type="ECO:0000256" key="1">
    <source>
        <dbReference type="PROSITE-ProRule" id="PRU00244"/>
    </source>
</evidence>
<feature type="transmembrane region" description="Helical" evidence="1">
    <location>
        <begin position="143"/>
        <end position="166"/>
    </location>
</feature>
<feature type="transmembrane region" description="Helical" evidence="1">
    <location>
        <begin position="107"/>
        <end position="131"/>
    </location>
</feature>
<evidence type="ECO:0000259" key="6">
    <source>
        <dbReference type="PROSITE" id="PS50924"/>
    </source>
</evidence>
<dbReference type="Pfam" id="PF13426">
    <property type="entry name" value="PAS_9"/>
    <property type="match status" value="1"/>
</dbReference>
<gene>
    <name evidence="7" type="ORF">DLM86_25700</name>
</gene>
<dbReference type="InterPro" id="IPR000014">
    <property type="entry name" value="PAS"/>
</dbReference>
<dbReference type="OrthoDB" id="9759607at2"/>
<keyword evidence="1" id="KW-0472">Membrane</keyword>
<dbReference type="GO" id="GO:0016020">
    <property type="term" value="C:membrane"/>
    <property type="evidence" value="ECO:0007669"/>
    <property type="project" value="UniProtKB-UniRule"/>
</dbReference>
<dbReference type="PROSITE" id="PS50887">
    <property type="entry name" value="GGDEF"/>
    <property type="match status" value="1"/>
</dbReference>
<dbReference type="EMBL" id="QJVJ01000013">
    <property type="protein sequence ID" value="PYI51412.1"/>
    <property type="molecule type" value="Genomic_DNA"/>
</dbReference>
<keyword evidence="1" id="KW-0812">Transmembrane</keyword>
<dbReference type="PANTHER" id="PTHR44757">
    <property type="entry name" value="DIGUANYLATE CYCLASE DGCP"/>
    <property type="match status" value="1"/>
</dbReference>
<name>A0A2V5JYP3_9BACL</name>
<dbReference type="Gene3D" id="3.30.70.270">
    <property type="match status" value="1"/>
</dbReference>
<feature type="transmembrane region" description="Helical" evidence="1">
    <location>
        <begin position="12"/>
        <end position="33"/>
    </location>
</feature>
<proteinExistence type="predicted"/>
<keyword evidence="1" id="KW-1133">Transmembrane helix</keyword>
<evidence type="ECO:0000259" key="2">
    <source>
        <dbReference type="PROSITE" id="PS50112"/>
    </source>
</evidence>
<feature type="transmembrane region" description="Helical" evidence="1">
    <location>
        <begin position="45"/>
        <end position="73"/>
    </location>
</feature>
<dbReference type="FunFam" id="3.20.20.450:FF:000001">
    <property type="entry name" value="Cyclic di-GMP phosphodiesterase yahA"/>
    <property type="match status" value="1"/>
</dbReference>
<feature type="domain" description="GGDEF" evidence="5">
    <location>
        <begin position="410"/>
        <end position="544"/>
    </location>
</feature>
<keyword evidence="8" id="KW-1185">Reference proteome</keyword>
<sequence length="813" mass="89210">MPMELQGQYHLGLVILSYFVAVLASYTALDLAGRVTAANGSARKLWLVCGAIAMGSGIWSMHFIGMLAFHLSIPARYEYGIVLLSYVIAVLSSGIALYVVSRESLRLHSLLGGGLLMGAGITAMHYVGMAAMRLDADLTYDPLLWGVSAFIAVGASMAALALAFYFRSARSRLYLYGKLGSGFIMGAAIAGMHYTGMYAARFRTDAELGVHAGHATNANGLAYVVALAALIVLGFVLLAAVFDKRLASQSARLTESEQQFQSLFDNNSDAVFSMDAYGNLIGVNPAVEAITGYPPSHFKGRTLTDIAADNREKALYHFYRMLEGRSEKYELTIVRRDGQTVELSLHLVPISIQGRVVGAYCLARDMTESKRAERRMHHLAYHDELTGLPNRRSFMDAVDERLAAGIDGSGQFALFSVNLDRFKSFSHMVGHTVGDKLLRSFAERFRESAGRSGDGAIPARMGGDEFACLVFLHTEEEAARVAAELIRLDRPFVIDGREYHLAASVGYALYPLHGADGESLLKKAQTALDHAKKRGGSQTRVYDATMEDALERKLEIEEGLRKAIERGELLVYYQPQVELKSGALIGAEALVRWKHPDKGLVPPGQFIPVAEETGLIKPIGEWVLREACRQAKAWQDAGHPPITVSVNLSNRQFEEQHLAQTVGDVLAECGLDPSYLELEITESMAMDVMRTLPALENLKGLGIQISIDDFGTGYSSLSYLKRFPIDKIKIDRSFVQDIAHPSESDTAIVSAIVAVAHHLKLKVIAEGVETAEQLEFLRQQRCDLLQGYYYSPPVPADRFEQLIRDFPGRSTPA</sequence>
<feature type="domain" description="PAC" evidence="3">
    <location>
        <begin position="327"/>
        <end position="378"/>
    </location>
</feature>
<organism evidence="7 8">
    <name type="scientific">Paenibacillus flagellatus</name>
    <dbReference type="NCBI Taxonomy" id="2211139"/>
    <lineage>
        <taxon>Bacteria</taxon>
        <taxon>Bacillati</taxon>
        <taxon>Bacillota</taxon>
        <taxon>Bacilli</taxon>
        <taxon>Bacillales</taxon>
        <taxon>Paenibacillaceae</taxon>
        <taxon>Paenibacillus</taxon>
    </lineage>
</organism>
<feature type="domain" description="PAS" evidence="2">
    <location>
        <begin position="256"/>
        <end position="325"/>
    </location>
</feature>
<dbReference type="PROSITE" id="PS50113">
    <property type="entry name" value="PAC"/>
    <property type="match status" value="1"/>
</dbReference>
<dbReference type="SUPFAM" id="SSF141868">
    <property type="entry name" value="EAL domain-like"/>
    <property type="match status" value="1"/>
</dbReference>
<dbReference type="SMART" id="SM00267">
    <property type="entry name" value="GGDEF"/>
    <property type="match status" value="1"/>
</dbReference>
<evidence type="ECO:0000259" key="5">
    <source>
        <dbReference type="PROSITE" id="PS50887"/>
    </source>
</evidence>
<feature type="domain" description="MHYT" evidence="6">
    <location>
        <begin position="9"/>
        <end position="203"/>
    </location>
</feature>
<dbReference type="SUPFAM" id="SSF55073">
    <property type="entry name" value="Nucleotide cyclase"/>
    <property type="match status" value="1"/>
</dbReference>
<dbReference type="Gene3D" id="3.30.450.20">
    <property type="entry name" value="PAS domain"/>
    <property type="match status" value="1"/>
</dbReference>
<accession>A0A2V5JYP3</accession>
<dbReference type="InterPro" id="IPR035965">
    <property type="entry name" value="PAS-like_dom_sf"/>
</dbReference>
<feature type="transmembrane region" description="Helical" evidence="1">
    <location>
        <begin position="79"/>
        <end position="100"/>
    </location>
</feature>
<feature type="domain" description="EAL" evidence="4">
    <location>
        <begin position="553"/>
        <end position="807"/>
    </location>
</feature>
<dbReference type="CDD" id="cd00130">
    <property type="entry name" value="PAS"/>
    <property type="match status" value="1"/>
</dbReference>
<reference evidence="7 8" key="1">
    <citation type="submission" date="2018-05" db="EMBL/GenBank/DDBJ databases">
        <title>Paenibacillus flagellatus sp. nov., isolated from selenium mineral soil.</title>
        <authorList>
            <person name="Dai X."/>
        </authorList>
    </citation>
    <scope>NUCLEOTIDE SEQUENCE [LARGE SCALE GENOMIC DNA]</scope>
    <source>
        <strain evidence="7 8">DXL2</strain>
    </source>
</reference>
<dbReference type="PROSITE" id="PS50112">
    <property type="entry name" value="PAS"/>
    <property type="match status" value="1"/>
</dbReference>
<dbReference type="InterPro" id="IPR035919">
    <property type="entry name" value="EAL_sf"/>
</dbReference>
<dbReference type="InterPro" id="IPR052155">
    <property type="entry name" value="Biofilm_reg_signaling"/>
</dbReference>
<dbReference type="SUPFAM" id="SSF55785">
    <property type="entry name" value="PYP-like sensor domain (PAS domain)"/>
    <property type="match status" value="1"/>
</dbReference>
<dbReference type="PROSITE" id="PS50924">
    <property type="entry name" value="MHYT"/>
    <property type="match status" value="1"/>
</dbReference>
<dbReference type="SMART" id="SM00052">
    <property type="entry name" value="EAL"/>
    <property type="match status" value="1"/>
</dbReference>
<evidence type="ECO:0000313" key="8">
    <source>
        <dbReference type="Proteomes" id="UP000247476"/>
    </source>
</evidence>
<dbReference type="Gene3D" id="3.20.20.450">
    <property type="entry name" value="EAL domain"/>
    <property type="match status" value="1"/>
</dbReference>
<evidence type="ECO:0000313" key="7">
    <source>
        <dbReference type="EMBL" id="PYI51412.1"/>
    </source>
</evidence>
<evidence type="ECO:0000259" key="3">
    <source>
        <dbReference type="PROSITE" id="PS50113"/>
    </source>
</evidence>
<dbReference type="PROSITE" id="PS50883">
    <property type="entry name" value="EAL"/>
    <property type="match status" value="1"/>
</dbReference>
<dbReference type="NCBIfam" id="TIGR00229">
    <property type="entry name" value="sensory_box"/>
    <property type="match status" value="1"/>
</dbReference>
<dbReference type="PANTHER" id="PTHR44757:SF2">
    <property type="entry name" value="BIOFILM ARCHITECTURE MAINTENANCE PROTEIN MBAA"/>
    <property type="match status" value="1"/>
</dbReference>
<dbReference type="CDD" id="cd01948">
    <property type="entry name" value="EAL"/>
    <property type="match status" value="1"/>
</dbReference>
<dbReference type="Pfam" id="PF00563">
    <property type="entry name" value="EAL"/>
    <property type="match status" value="1"/>
</dbReference>